<comment type="caution">
    <text evidence="2">The sequence shown here is derived from an EMBL/GenBank/DDBJ whole genome shotgun (WGS) entry which is preliminary data.</text>
</comment>
<dbReference type="Proteomes" id="UP001303647">
    <property type="component" value="Unassembled WGS sequence"/>
</dbReference>
<accession>A0AAN7HIP0</accession>
<evidence type="ECO:0000313" key="2">
    <source>
        <dbReference type="EMBL" id="KAK4247052.1"/>
    </source>
</evidence>
<dbReference type="EMBL" id="MU857661">
    <property type="protein sequence ID" value="KAK4247052.1"/>
    <property type="molecule type" value="Genomic_DNA"/>
</dbReference>
<proteinExistence type="predicted"/>
<sequence>MSKYESRPQPLVTHSDTESDESDRGQVVKTKSKPLEFKRGAIVYIRASGGAARDGPYKIEKVLRESRKFTLCDVESSITVKDGREFTAEELER</sequence>
<protein>
    <submittedName>
        <fullName evidence="2">Uncharacterized protein</fullName>
    </submittedName>
</protein>
<evidence type="ECO:0000256" key="1">
    <source>
        <dbReference type="SAM" id="MobiDB-lite"/>
    </source>
</evidence>
<dbReference type="AlphaFoldDB" id="A0AAN7HIP0"/>
<evidence type="ECO:0000313" key="3">
    <source>
        <dbReference type="Proteomes" id="UP001303647"/>
    </source>
</evidence>
<keyword evidence="3" id="KW-1185">Reference proteome</keyword>
<reference evidence="2" key="1">
    <citation type="journal article" date="2023" name="Mol. Phylogenet. Evol.">
        <title>Genome-scale phylogeny and comparative genomics of the fungal order Sordariales.</title>
        <authorList>
            <person name="Hensen N."/>
            <person name="Bonometti L."/>
            <person name="Westerberg I."/>
            <person name="Brannstrom I.O."/>
            <person name="Guillou S."/>
            <person name="Cros-Aarteil S."/>
            <person name="Calhoun S."/>
            <person name="Haridas S."/>
            <person name="Kuo A."/>
            <person name="Mondo S."/>
            <person name="Pangilinan J."/>
            <person name="Riley R."/>
            <person name="LaButti K."/>
            <person name="Andreopoulos B."/>
            <person name="Lipzen A."/>
            <person name="Chen C."/>
            <person name="Yan M."/>
            <person name="Daum C."/>
            <person name="Ng V."/>
            <person name="Clum A."/>
            <person name="Steindorff A."/>
            <person name="Ohm R.A."/>
            <person name="Martin F."/>
            <person name="Silar P."/>
            <person name="Natvig D.O."/>
            <person name="Lalanne C."/>
            <person name="Gautier V."/>
            <person name="Ament-Velasquez S.L."/>
            <person name="Kruys A."/>
            <person name="Hutchinson M.I."/>
            <person name="Powell A.J."/>
            <person name="Barry K."/>
            <person name="Miller A.N."/>
            <person name="Grigoriev I.V."/>
            <person name="Debuchy R."/>
            <person name="Gladieux P."/>
            <person name="Hiltunen Thoren M."/>
            <person name="Johannesson H."/>
        </authorList>
    </citation>
    <scope>NUCLEOTIDE SEQUENCE</scope>
    <source>
        <strain evidence="2">CBS 359.72</strain>
    </source>
</reference>
<gene>
    <name evidence="2" type="ORF">C7999DRAFT_32525</name>
</gene>
<feature type="region of interest" description="Disordered" evidence="1">
    <location>
        <begin position="1"/>
        <end position="32"/>
    </location>
</feature>
<organism evidence="2 3">
    <name type="scientific">Corynascus novoguineensis</name>
    <dbReference type="NCBI Taxonomy" id="1126955"/>
    <lineage>
        <taxon>Eukaryota</taxon>
        <taxon>Fungi</taxon>
        <taxon>Dikarya</taxon>
        <taxon>Ascomycota</taxon>
        <taxon>Pezizomycotina</taxon>
        <taxon>Sordariomycetes</taxon>
        <taxon>Sordariomycetidae</taxon>
        <taxon>Sordariales</taxon>
        <taxon>Chaetomiaceae</taxon>
        <taxon>Corynascus</taxon>
    </lineage>
</organism>
<name>A0AAN7HIP0_9PEZI</name>
<reference evidence="2" key="2">
    <citation type="submission" date="2023-05" db="EMBL/GenBank/DDBJ databases">
        <authorList>
            <consortium name="Lawrence Berkeley National Laboratory"/>
            <person name="Steindorff A."/>
            <person name="Hensen N."/>
            <person name="Bonometti L."/>
            <person name="Westerberg I."/>
            <person name="Brannstrom I.O."/>
            <person name="Guillou S."/>
            <person name="Cros-Aarteil S."/>
            <person name="Calhoun S."/>
            <person name="Haridas S."/>
            <person name="Kuo A."/>
            <person name="Mondo S."/>
            <person name="Pangilinan J."/>
            <person name="Riley R."/>
            <person name="Labutti K."/>
            <person name="Andreopoulos B."/>
            <person name="Lipzen A."/>
            <person name="Chen C."/>
            <person name="Yanf M."/>
            <person name="Daum C."/>
            <person name="Ng V."/>
            <person name="Clum A."/>
            <person name="Ohm R."/>
            <person name="Martin F."/>
            <person name="Silar P."/>
            <person name="Natvig D."/>
            <person name="Lalanne C."/>
            <person name="Gautier V."/>
            <person name="Ament-Velasquez S.L."/>
            <person name="Kruys A."/>
            <person name="Hutchinson M.I."/>
            <person name="Powell A.J."/>
            <person name="Barry K."/>
            <person name="Miller A.N."/>
            <person name="Grigoriev I.V."/>
            <person name="Debuchy R."/>
            <person name="Gladieux P."/>
            <person name="Thoren M.H."/>
            <person name="Johannesson H."/>
        </authorList>
    </citation>
    <scope>NUCLEOTIDE SEQUENCE</scope>
    <source>
        <strain evidence="2">CBS 359.72</strain>
    </source>
</reference>